<dbReference type="Gene3D" id="3.40.50.2020">
    <property type="match status" value="1"/>
</dbReference>
<evidence type="ECO:0000256" key="1">
    <source>
        <dbReference type="ARBA" id="ARBA00008007"/>
    </source>
</evidence>
<dbReference type="SUPFAM" id="SSF53271">
    <property type="entry name" value="PRTase-like"/>
    <property type="match status" value="1"/>
</dbReference>
<dbReference type="InterPro" id="IPR000836">
    <property type="entry name" value="PRTase_dom"/>
</dbReference>
<keyword evidence="4" id="KW-1185">Reference proteome</keyword>
<dbReference type="EMBL" id="CP091508">
    <property type="protein sequence ID" value="UOO82100.1"/>
    <property type="molecule type" value="Genomic_DNA"/>
</dbReference>
<sequence length="239" mass="26460">MGMLSWWQQFAGAKRCVLCHGLAGAGGMCSRCAADLRGLYTDAAHLCPLCAQTSTGAAVCGRCQQKPPPFERLWASVYYEPPVSSMIHALKHTADLSMVPPLAQVMMTHAPPWLEGTEIDAVLAMPLSKARRLYRGFNQGDELVRRLARHYGWAVLPRDTVFRRHHAPQSTLTGEQRRKNVKNAFSVSEAVRVKNRKLLLIDDVVTTGATLAELARTLKRAGAADVFCWALARSQMKKF</sequence>
<organism evidence="3 4">
    <name type="scientific">Uruburuella testudinis</name>
    <dbReference type="NCBI Taxonomy" id="1282863"/>
    <lineage>
        <taxon>Bacteria</taxon>
        <taxon>Pseudomonadati</taxon>
        <taxon>Pseudomonadota</taxon>
        <taxon>Betaproteobacteria</taxon>
        <taxon>Neisseriales</taxon>
        <taxon>Neisseriaceae</taxon>
        <taxon>Uruburuella</taxon>
    </lineage>
</organism>
<dbReference type="Pfam" id="PF00156">
    <property type="entry name" value="Pribosyltran"/>
    <property type="match status" value="1"/>
</dbReference>
<evidence type="ECO:0000313" key="4">
    <source>
        <dbReference type="Proteomes" id="UP000829817"/>
    </source>
</evidence>
<gene>
    <name evidence="3" type="ORF">LVJ83_01070</name>
</gene>
<dbReference type="CDD" id="cd06223">
    <property type="entry name" value="PRTases_typeI"/>
    <property type="match status" value="1"/>
</dbReference>
<protein>
    <submittedName>
        <fullName evidence="3">ComF family protein</fullName>
    </submittedName>
</protein>
<dbReference type="PANTHER" id="PTHR47505:SF1">
    <property type="entry name" value="DNA UTILIZATION PROTEIN YHGH"/>
    <property type="match status" value="1"/>
</dbReference>
<evidence type="ECO:0000313" key="3">
    <source>
        <dbReference type="EMBL" id="UOO82100.1"/>
    </source>
</evidence>
<proteinExistence type="inferred from homology"/>
<dbReference type="RefSeq" id="WP_244785465.1">
    <property type="nucleotide sequence ID" value="NZ_CP091508.1"/>
</dbReference>
<reference evidence="3 4" key="1">
    <citation type="journal article" date="2022" name="Res Sq">
        <title>Evolution of multicellular longitudinally dividing oral cavity symbionts (Neisseriaceae).</title>
        <authorList>
            <person name="Nyongesa S."/>
            <person name="Weber P."/>
            <person name="Bernet E."/>
            <person name="Pullido F."/>
            <person name="Nieckarz M."/>
            <person name="Delaby M."/>
            <person name="Nieves C."/>
            <person name="Viehboeck T."/>
            <person name="Krause N."/>
            <person name="Rivera-Millot A."/>
            <person name="Nakamura A."/>
            <person name="Vischer N."/>
            <person name="VanNieuwenhze M."/>
            <person name="Brun Y."/>
            <person name="Cava F."/>
            <person name="Bulgheresi S."/>
            <person name="Veyrier F."/>
        </authorList>
    </citation>
    <scope>NUCLEOTIDE SEQUENCE [LARGE SCALE GENOMIC DNA]</scope>
    <source>
        <strain evidence="3 4">CCUG 63373m</strain>
    </source>
</reference>
<comment type="similarity">
    <text evidence="1">Belongs to the ComF/GntX family.</text>
</comment>
<accession>A0ABY4DST8</accession>
<dbReference type="Proteomes" id="UP000829817">
    <property type="component" value="Chromosome"/>
</dbReference>
<dbReference type="InterPro" id="IPR051910">
    <property type="entry name" value="ComF/GntX_DNA_util-trans"/>
</dbReference>
<name>A0ABY4DST8_9NEIS</name>
<dbReference type="InterPro" id="IPR029057">
    <property type="entry name" value="PRTase-like"/>
</dbReference>
<dbReference type="PANTHER" id="PTHR47505">
    <property type="entry name" value="DNA UTILIZATION PROTEIN YHGH"/>
    <property type="match status" value="1"/>
</dbReference>
<feature type="domain" description="Phosphoribosyltransferase" evidence="2">
    <location>
        <begin position="161"/>
        <end position="232"/>
    </location>
</feature>
<evidence type="ECO:0000259" key="2">
    <source>
        <dbReference type="Pfam" id="PF00156"/>
    </source>
</evidence>